<accession>A0A834JC76</accession>
<proteinExistence type="predicted"/>
<dbReference type="AlphaFoldDB" id="A0A834JC76"/>
<name>A0A834JC76_VESVU</name>
<dbReference type="EMBL" id="JACSEA010000014">
    <property type="protein sequence ID" value="KAF7385948.1"/>
    <property type="molecule type" value="Genomic_DNA"/>
</dbReference>
<reference evidence="1" key="1">
    <citation type="journal article" date="2020" name="G3 (Bethesda)">
        <title>High-Quality Assemblies for Three Invasive Social Wasps from the &lt;i&gt;Vespula&lt;/i&gt; Genus.</title>
        <authorList>
            <person name="Harrop T.W.R."/>
            <person name="Guhlin J."/>
            <person name="McLaughlin G.M."/>
            <person name="Permina E."/>
            <person name="Stockwell P."/>
            <person name="Gilligan J."/>
            <person name="Le Lec M.F."/>
            <person name="Gruber M.A.M."/>
            <person name="Quinn O."/>
            <person name="Lovegrove M."/>
            <person name="Duncan E.J."/>
            <person name="Remnant E.J."/>
            <person name="Van Eeckhoven J."/>
            <person name="Graham B."/>
            <person name="Knapp R.A."/>
            <person name="Langford K.W."/>
            <person name="Kronenberg Z."/>
            <person name="Press M.O."/>
            <person name="Eacker S.M."/>
            <person name="Wilson-Rankin E.E."/>
            <person name="Purcell J."/>
            <person name="Lester P.J."/>
            <person name="Dearden P.K."/>
        </authorList>
    </citation>
    <scope>NUCLEOTIDE SEQUENCE</scope>
    <source>
        <strain evidence="1">Marl-1</strain>
    </source>
</reference>
<gene>
    <name evidence="1" type="ORF">HZH66_011790</name>
</gene>
<keyword evidence="2" id="KW-1185">Reference proteome</keyword>
<evidence type="ECO:0000313" key="1">
    <source>
        <dbReference type="EMBL" id="KAF7385948.1"/>
    </source>
</evidence>
<comment type="caution">
    <text evidence="1">The sequence shown here is derived from an EMBL/GenBank/DDBJ whole genome shotgun (WGS) entry which is preliminary data.</text>
</comment>
<dbReference type="Proteomes" id="UP000614350">
    <property type="component" value="Unassembled WGS sequence"/>
</dbReference>
<evidence type="ECO:0000313" key="2">
    <source>
        <dbReference type="Proteomes" id="UP000614350"/>
    </source>
</evidence>
<organism evidence="1 2">
    <name type="scientific">Vespula vulgaris</name>
    <name type="common">Yellow jacket</name>
    <name type="synonym">Wasp</name>
    <dbReference type="NCBI Taxonomy" id="7454"/>
    <lineage>
        <taxon>Eukaryota</taxon>
        <taxon>Metazoa</taxon>
        <taxon>Ecdysozoa</taxon>
        <taxon>Arthropoda</taxon>
        <taxon>Hexapoda</taxon>
        <taxon>Insecta</taxon>
        <taxon>Pterygota</taxon>
        <taxon>Neoptera</taxon>
        <taxon>Endopterygota</taxon>
        <taxon>Hymenoptera</taxon>
        <taxon>Apocrita</taxon>
        <taxon>Aculeata</taxon>
        <taxon>Vespoidea</taxon>
        <taxon>Vespidae</taxon>
        <taxon>Vespinae</taxon>
        <taxon>Vespula</taxon>
    </lineage>
</organism>
<protein>
    <submittedName>
        <fullName evidence="1">Uncharacterized protein</fullName>
    </submittedName>
</protein>
<sequence length="138" mass="15649">MLNCIVQKQMYALCILAVLNLRQHVQQNWQINSTMKRSSSQASLNLVKCIESNNVPIKSIEVSSDLKNIVKNINKDIDQPNWETSSSYMQIFMKGARQIIDNISESITNPKTIANPLSKNIFGSVLFLSGNSLNKYWN</sequence>